<dbReference type="FunFam" id="2.170.130.10:FF:000008">
    <property type="entry name" value="SusC/RagA family TonB-linked outer membrane protein"/>
    <property type="match status" value="1"/>
</dbReference>
<keyword evidence="6 8" id="KW-0472">Membrane</keyword>
<dbReference type="InterPro" id="IPR037066">
    <property type="entry name" value="Plug_dom_sf"/>
</dbReference>
<evidence type="ECO:0000256" key="10">
    <source>
        <dbReference type="SAM" id="MobiDB-lite"/>
    </source>
</evidence>
<evidence type="ECO:0000256" key="4">
    <source>
        <dbReference type="ARBA" id="ARBA00022692"/>
    </source>
</evidence>
<dbReference type="InterPro" id="IPR036942">
    <property type="entry name" value="Beta-barrel_TonB_sf"/>
</dbReference>
<dbReference type="PROSITE" id="PS52016">
    <property type="entry name" value="TONB_DEPENDENT_REC_3"/>
    <property type="match status" value="1"/>
</dbReference>
<evidence type="ECO:0000256" key="3">
    <source>
        <dbReference type="ARBA" id="ARBA00022452"/>
    </source>
</evidence>
<dbReference type="STRING" id="1155689.SAMN05444278_101381"/>
<dbReference type="InterPro" id="IPR023996">
    <property type="entry name" value="TonB-dep_OMP_SusC/RagA"/>
</dbReference>
<evidence type="ECO:0000313" key="15">
    <source>
        <dbReference type="Proteomes" id="UP000184462"/>
    </source>
</evidence>
<dbReference type="SUPFAM" id="SSF56935">
    <property type="entry name" value="Porins"/>
    <property type="match status" value="1"/>
</dbReference>
<proteinExistence type="inferred from homology"/>
<comment type="similarity">
    <text evidence="8 9">Belongs to the TonB-dependent receptor family.</text>
</comment>
<dbReference type="Pfam" id="PF07715">
    <property type="entry name" value="Plug"/>
    <property type="match status" value="1"/>
</dbReference>
<dbReference type="FunFam" id="2.60.40.1120:FF:000003">
    <property type="entry name" value="Outer membrane protein Omp121"/>
    <property type="match status" value="1"/>
</dbReference>
<dbReference type="NCBIfam" id="TIGR04057">
    <property type="entry name" value="SusC_RagA_signa"/>
    <property type="match status" value="1"/>
</dbReference>
<sequence>MQTIKHLGFILLLLPISLFAQQTVKGTVVGEDGVPIPGVNISIENTNKGTTTDFDGNYSIVVEQNQVLKFSYLGFKPKKVTYTNQNEINITLQLDTAVLEEVVVVGYGTAKKEDLTGAVDLVTPKDFNKGPINSAQQLITGKIAGVNVTSASGSPGDGQNITIRGLGSLSLTSEPLYVIDGVPIDNGGVGGSRNPLNIINPNDIASITVLKDASATAIYGSRAANGVIQITTKKGKDTKEFRFNTSYNRTIRNTVETVDVLGASEFRNLVQTIGNENQISRLGDANTDWQDQIYADQAMGGEFNTSALGNAYGVPMRVSLGYSDQNGILRGDNFSRLTGSLNLTPTLLDEKLKLTFNARGSYVENTFADRGAIGAAVAFDPTQPVFDENSPFANYYTWLDGDRQRGLATTNPVALLDLIDDTSEVRRFITNLKADYKLTDELTATINAGYDESNSNGRRITSSDIPTSDAPGSGLQTGARTEFSQIQKNKLFDAYLNYKGSFNDVHNIDATAGYSYQEFEFDNFSYDSEREEQGLESEFIDKSRSVLLSYFGRVNYNFDSKYLVTATLRADASSKLNPDDRWGYFPSFSAAWNIHNEDFIEESSVINELKLRAGYGEVGNVNGLGDYRFLTRYVASQQTANYQFGNSFLQTFRPEPVNENLKWEVGSTINVGLDYAILDNRISGSVNAYRRETKDLIAFTLVDPFTNFGNRIDANIGDMVNEGIEFTLNLRPVDTDDFQWDINYNISFNENEITRLPDEQNVGGISGGTGNNVQIHREGEAPFSFYVYEQVYDSNGSPIEGVFVDRNSDGIINNDDRYIKEDPYADVLMGLNTNLSYKNWDLSIQSRASLGNYAYDNVASANGYERRATDNQILSNLHVDYLNTGFKTITEQNLLSDYYVQEASFFRIDNITLGYNFDSLSKNANFRVYGSLQNALVVTDYDGIDPEISGGIDNNFYPRPRTLVIGVNVDF</sequence>
<dbReference type="Proteomes" id="UP000184462">
    <property type="component" value="Unassembled WGS sequence"/>
</dbReference>
<feature type="compositionally biased region" description="Polar residues" evidence="10">
    <location>
        <begin position="451"/>
        <end position="466"/>
    </location>
</feature>
<feature type="domain" description="TonB-dependent receptor plug" evidence="13">
    <location>
        <begin position="112"/>
        <end position="227"/>
    </location>
</feature>
<gene>
    <name evidence="14" type="ORF">SAMN05444278_101381</name>
</gene>
<organism evidence="14 15">
    <name type="scientific">Psychroflexus salarius</name>
    <dbReference type="NCBI Taxonomy" id="1155689"/>
    <lineage>
        <taxon>Bacteria</taxon>
        <taxon>Pseudomonadati</taxon>
        <taxon>Bacteroidota</taxon>
        <taxon>Flavobacteriia</taxon>
        <taxon>Flavobacteriales</taxon>
        <taxon>Flavobacteriaceae</taxon>
        <taxon>Psychroflexus</taxon>
    </lineage>
</organism>
<evidence type="ECO:0000259" key="12">
    <source>
        <dbReference type="Pfam" id="PF00593"/>
    </source>
</evidence>
<evidence type="ECO:0000256" key="5">
    <source>
        <dbReference type="ARBA" id="ARBA00023077"/>
    </source>
</evidence>
<dbReference type="AlphaFoldDB" id="A0A1M4SXQ8"/>
<evidence type="ECO:0000259" key="13">
    <source>
        <dbReference type="Pfam" id="PF07715"/>
    </source>
</evidence>
<feature type="domain" description="TonB-dependent receptor-like beta-barrel" evidence="12">
    <location>
        <begin position="386"/>
        <end position="934"/>
    </location>
</feature>
<dbReference type="Gene3D" id="2.60.40.1120">
    <property type="entry name" value="Carboxypeptidase-like, regulatory domain"/>
    <property type="match status" value="1"/>
</dbReference>
<keyword evidence="3 8" id="KW-1134">Transmembrane beta strand</keyword>
<protein>
    <submittedName>
        <fullName evidence="14">Iron complex outermembrane recepter protein</fullName>
    </submittedName>
</protein>
<evidence type="ECO:0000256" key="2">
    <source>
        <dbReference type="ARBA" id="ARBA00022448"/>
    </source>
</evidence>
<keyword evidence="2 8" id="KW-0813">Transport</keyword>
<dbReference type="InterPro" id="IPR012910">
    <property type="entry name" value="Plug_dom"/>
</dbReference>
<name>A0A1M4SXQ8_9FLAO</name>
<dbReference type="Pfam" id="PF13715">
    <property type="entry name" value="CarbopepD_reg_2"/>
    <property type="match status" value="1"/>
</dbReference>
<feature type="region of interest" description="Disordered" evidence="10">
    <location>
        <begin position="451"/>
        <end position="478"/>
    </location>
</feature>
<dbReference type="RefSeq" id="WP_073191258.1">
    <property type="nucleotide sequence ID" value="NZ_FQTW01000001.1"/>
</dbReference>
<evidence type="ECO:0000256" key="6">
    <source>
        <dbReference type="ARBA" id="ARBA00023136"/>
    </source>
</evidence>
<accession>A0A1M4SXQ8</accession>
<dbReference type="InterPro" id="IPR008969">
    <property type="entry name" value="CarboxyPept-like_regulatory"/>
</dbReference>
<dbReference type="OrthoDB" id="9768177at2"/>
<dbReference type="Gene3D" id="2.170.130.10">
    <property type="entry name" value="TonB-dependent receptor, plug domain"/>
    <property type="match status" value="1"/>
</dbReference>
<evidence type="ECO:0000256" key="8">
    <source>
        <dbReference type="PROSITE-ProRule" id="PRU01360"/>
    </source>
</evidence>
<evidence type="ECO:0000256" key="1">
    <source>
        <dbReference type="ARBA" id="ARBA00004571"/>
    </source>
</evidence>
<dbReference type="Pfam" id="PF00593">
    <property type="entry name" value="TonB_dep_Rec_b-barrel"/>
    <property type="match status" value="1"/>
</dbReference>
<dbReference type="InterPro" id="IPR000531">
    <property type="entry name" value="Beta-barrel_TonB"/>
</dbReference>
<keyword evidence="5 9" id="KW-0798">TonB box</keyword>
<dbReference type="Gene3D" id="2.40.170.20">
    <property type="entry name" value="TonB-dependent receptor, beta-barrel domain"/>
    <property type="match status" value="1"/>
</dbReference>
<evidence type="ECO:0000256" key="11">
    <source>
        <dbReference type="SAM" id="SignalP"/>
    </source>
</evidence>
<keyword evidence="15" id="KW-1185">Reference proteome</keyword>
<keyword evidence="4 8" id="KW-0812">Transmembrane</keyword>
<feature type="chain" id="PRO_5012228785" evidence="11">
    <location>
        <begin position="21"/>
        <end position="971"/>
    </location>
</feature>
<evidence type="ECO:0000256" key="9">
    <source>
        <dbReference type="RuleBase" id="RU003357"/>
    </source>
</evidence>
<comment type="subcellular location">
    <subcellularLocation>
        <location evidence="1 8">Cell outer membrane</location>
        <topology evidence="1 8">Multi-pass membrane protein</topology>
    </subcellularLocation>
</comment>
<keyword evidence="11" id="KW-0732">Signal</keyword>
<dbReference type="NCBIfam" id="TIGR04056">
    <property type="entry name" value="OMP_RagA_SusC"/>
    <property type="match status" value="1"/>
</dbReference>
<dbReference type="GO" id="GO:0009279">
    <property type="term" value="C:cell outer membrane"/>
    <property type="evidence" value="ECO:0007669"/>
    <property type="project" value="UniProtKB-SubCell"/>
</dbReference>
<dbReference type="InterPro" id="IPR023997">
    <property type="entry name" value="TonB-dep_OMP_SusC/RagA_CS"/>
</dbReference>
<dbReference type="SUPFAM" id="SSF49464">
    <property type="entry name" value="Carboxypeptidase regulatory domain-like"/>
    <property type="match status" value="1"/>
</dbReference>
<feature type="signal peptide" evidence="11">
    <location>
        <begin position="1"/>
        <end position="20"/>
    </location>
</feature>
<reference evidence="14 15" key="1">
    <citation type="submission" date="2016-11" db="EMBL/GenBank/DDBJ databases">
        <authorList>
            <person name="Jaros S."/>
            <person name="Januszkiewicz K."/>
            <person name="Wedrychowicz H."/>
        </authorList>
    </citation>
    <scope>NUCLEOTIDE SEQUENCE [LARGE SCALE GENOMIC DNA]</scope>
    <source>
        <strain evidence="14 15">DSM 25661</strain>
    </source>
</reference>
<evidence type="ECO:0000256" key="7">
    <source>
        <dbReference type="ARBA" id="ARBA00023237"/>
    </source>
</evidence>
<evidence type="ECO:0000313" key="14">
    <source>
        <dbReference type="EMBL" id="SHE37011.1"/>
    </source>
</evidence>
<dbReference type="EMBL" id="FQTW01000001">
    <property type="protein sequence ID" value="SHE37011.1"/>
    <property type="molecule type" value="Genomic_DNA"/>
</dbReference>
<dbReference type="InterPro" id="IPR039426">
    <property type="entry name" value="TonB-dep_rcpt-like"/>
</dbReference>
<keyword evidence="7 8" id="KW-0998">Cell outer membrane</keyword>